<dbReference type="Pfam" id="PF01966">
    <property type="entry name" value="HD"/>
    <property type="match status" value="1"/>
</dbReference>
<proteinExistence type="predicted"/>
<dbReference type="GO" id="GO:0000166">
    <property type="term" value="F:nucleotide binding"/>
    <property type="evidence" value="ECO:0007669"/>
    <property type="project" value="UniProtKB-KW"/>
</dbReference>
<dbReference type="NCBIfam" id="TIGR00277">
    <property type="entry name" value="HDIG"/>
    <property type="match status" value="1"/>
</dbReference>
<reference evidence="3" key="1">
    <citation type="submission" date="2016-10" db="EMBL/GenBank/DDBJ databases">
        <authorList>
            <person name="de Groot N.N."/>
        </authorList>
    </citation>
    <scope>NUCLEOTIDE SEQUENCE</scope>
</reference>
<dbReference type="CDD" id="cd00077">
    <property type="entry name" value="HDc"/>
    <property type="match status" value="1"/>
</dbReference>
<gene>
    <name evidence="3" type="ORF">MNB_SV-14-929</name>
</gene>
<feature type="domain" description="HD" evidence="2">
    <location>
        <begin position="42"/>
        <end position="132"/>
    </location>
</feature>
<dbReference type="InterPro" id="IPR006674">
    <property type="entry name" value="HD_domain"/>
</dbReference>
<dbReference type="EMBL" id="FPHN01000205">
    <property type="protein sequence ID" value="SFV66487.1"/>
    <property type="molecule type" value="Genomic_DNA"/>
</dbReference>
<dbReference type="InterPro" id="IPR006675">
    <property type="entry name" value="HDIG_dom"/>
</dbReference>
<accession>A0A1W1CLA8</accession>
<dbReference type="InterPro" id="IPR003607">
    <property type="entry name" value="HD/PDEase_dom"/>
</dbReference>
<organism evidence="3">
    <name type="scientific">hydrothermal vent metagenome</name>
    <dbReference type="NCBI Taxonomy" id="652676"/>
    <lineage>
        <taxon>unclassified sequences</taxon>
        <taxon>metagenomes</taxon>
        <taxon>ecological metagenomes</taxon>
    </lineage>
</organism>
<dbReference type="InterPro" id="IPR050124">
    <property type="entry name" value="tRNA_CCA-adding_enzyme"/>
</dbReference>
<name>A0A1W1CLA8_9ZZZZ</name>
<protein>
    <recommendedName>
        <fullName evidence="2">HD domain-containing protein</fullName>
    </recommendedName>
</protein>
<dbReference type="AlphaFoldDB" id="A0A1W1CLA8"/>
<evidence type="ECO:0000259" key="2">
    <source>
        <dbReference type="Pfam" id="PF01966"/>
    </source>
</evidence>
<keyword evidence="1" id="KW-0547">Nucleotide-binding</keyword>
<dbReference type="Gene3D" id="1.10.3210.10">
    <property type="entry name" value="Hypothetical protein af1432"/>
    <property type="match status" value="1"/>
</dbReference>
<evidence type="ECO:0000256" key="1">
    <source>
        <dbReference type="ARBA" id="ARBA00022741"/>
    </source>
</evidence>
<dbReference type="PANTHER" id="PTHR47545">
    <property type="entry name" value="MULTIFUNCTIONAL CCA PROTEIN"/>
    <property type="match status" value="1"/>
</dbReference>
<sequence length="185" mass="21569">MIQLLHWFQTTYPYLKQSLLKCHHNFDNTDSNPYHVEGDCWSHTMMVCKIAQLKGYDKVVQVSALLHDIGKPQSRKINPLNNHVQFFGHEELSAVMAKPLVEDLVEREMITLNESKEILKLIAFHSYLYRHNEDEIYEEFKNDPMLFKHLVELGICDDLGRFSEGMGKSSVDVEGIMRRIEESSI</sequence>
<evidence type="ECO:0000313" key="3">
    <source>
        <dbReference type="EMBL" id="SFV66487.1"/>
    </source>
</evidence>
<dbReference type="SUPFAM" id="SSF109604">
    <property type="entry name" value="HD-domain/PDEase-like"/>
    <property type="match status" value="1"/>
</dbReference>